<dbReference type="Gene3D" id="1.10.510.10">
    <property type="entry name" value="Transferase(Phosphotransferase) domain 1"/>
    <property type="match status" value="1"/>
</dbReference>
<proteinExistence type="predicted"/>
<dbReference type="InterPro" id="IPR011009">
    <property type="entry name" value="Kinase-like_dom_sf"/>
</dbReference>
<dbReference type="GO" id="GO:0004674">
    <property type="term" value="F:protein serine/threonine kinase activity"/>
    <property type="evidence" value="ECO:0007669"/>
    <property type="project" value="UniProtKB-KW"/>
</dbReference>
<accession>A0A6A6FFQ6</accession>
<dbReference type="SMART" id="SM00220">
    <property type="entry name" value="S_TKc"/>
    <property type="match status" value="1"/>
</dbReference>
<protein>
    <recommendedName>
        <fullName evidence="7">Protein kinase domain-containing protein</fullName>
    </recommendedName>
</protein>
<evidence type="ECO:0000256" key="1">
    <source>
        <dbReference type="ARBA" id="ARBA00022527"/>
    </source>
</evidence>
<keyword evidence="3" id="KW-0547">Nucleotide-binding</keyword>
<keyword evidence="2" id="KW-0808">Transferase</keyword>
<dbReference type="EMBL" id="ML992673">
    <property type="protein sequence ID" value="KAF2212267.1"/>
    <property type="molecule type" value="Genomic_DNA"/>
</dbReference>
<dbReference type="GO" id="GO:0005524">
    <property type="term" value="F:ATP binding"/>
    <property type="evidence" value="ECO:0007669"/>
    <property type="project" value="UniProtKB-KW"/>
</dbReference>
<keyword evidence="9" id="KW-1185">Reference proteome</keyword>
<keyword evidence="4" id="KW-0418">Kinase</keyword>
<dbReference type="GO" id="GO:0043484">
    <property type="term" value="P:regulation of RNA splicing"/>
    <property type="evidence" value="ECO:0007669"/>
    <property type="project" value="TreeGrafter"/>
</dbReference>
<dbReference type="PROSITE" id="PS50011">
    <property type="entry name" value="PROTEIN_KINASE_DOM"/>
    <property type="match status" value="1"/>
</dbReference>
<dbReference type="Proteomes" id="UP000799539">
    <property type="component" value="Unassembled WGS sequence"/>
</dbReference>
<dbReference type="PANTHER" id="PTHR45646:SF11">
    <property type="entry name" value="SERINE_THREONINE-PROTEIN KINASE DOA"/>
    <property type="match status" value="1"/>
</dbReference>
<evidence type="ECO:0000256" key="4">
    <source>
        <dbReference type="ARBA" id="ARBA00022777"/>
    </source>
</evidence>
<evidence type="ECO:0000259" key="7">
    <source>
        <dbReference type="PROSITE" id="PS50011"/>
    </source>
</evidence>
<dbReference type="InterPro" id="IPR051175">
    <property type="entry name" value="CLK_kinases"/>
</dbReference>
<evidence type="ECO:0000256" key="3">
    <source>
        <dbReference type="ARBA" id="ARBA00022741"/>
    </source>
</evidence>
<feature type="region of interest" description="Disordered" evidence="6">
    <location>
        <begin position="1"/>
        <end position="36"/>
    </location>
</feature>
<name>A0A6A6FFQ6_9PEZI</name>
<dbReference type="Pfam" id="PF00069">
    <property type="entry name" value="Pkinase"/>
    <property type="match status" value="1"/>
</dbReference>
<keyword evidence="1" id="KW-0723">Serine/threonine-protein kinase</keyword>
<gene>
    <name evidence="8" type="ORF">CERZMDRAFT_112004</name>
</gene>
<keyword evidence="5" id="KW-0067">ATP-binding</keyword>
<dbReference type="GO" id="GO:0005634">
    <property type="term" value="C:nucleus"/>
    <property type="evidence" value="ECO:0007669"/>
    <property type="project" value="TreeGrafter"/>
</dbReference>
<dbReference type="OrthoDB" id="5979581at2759"/>
<feature type="domain" description="Protein kinase" evidence="7">
    <location>
        <begin position="39"/>
        <end position="387"/>
    </location>
</feature>
<evidence type="ECO:0000256" key="5">
    <source>
        <dbReference type="ARBA" id="ARBA00022840"/>
    </source>
</evidence>
<evidence type="ECO:0000256" key="2">
    <source>
        <dbReference type="ARBA" id="ARBA00022679"/>
    </source>
</evidence>
<evidence type="ECO:0000256" key="6">
    <source>
        <dbReference type="SAM" id="MobiDB-lite"/>
    </source>
</evidence>
<organism evidence="8 9">
    <name type="scientific">Cercospora zeae-maydis SCOH1-5</name>
    <dbReference type="NCBI Taxonomy" id="717836"/>
    <lineage>
        <taxon>Eukaryota</taxon>
        <taxon>Fungi</taxon>
        <taxon>Dikarya</taxon>
        <taxon>Ascomycota</taxon>
        <taxon>Pezizomycotina</taxon>
        <taxon>Dothideomycetes</taxon>
        <taxon>Dothideomycetidae</taxon>
        <taxon>Mycosphaerellales</taxon>
        <taxon>Mycosphaerellaceae</taxon>
        <taxon>Cercospora</taxon>
    </lineage>
</organism>
<evidence type="ECO:0000313" key="9">
    <source>
        <dbReference type="Proteomes" id="UP000799539"/>
    </source>
</evidence>
<dbReference type="AlphaFoldDB" id="A0A6A6FFQ6"/>
<reference evidence="8" key="1">
    <citation type="journal article" date="2020" name="Stud. Mycol.">
        <title>101 Dothideomycetes genomes: a test case for predicting lifestyles and emergence of pathogens.</title>
        <authorList>
            <person name="Haridas S."/>
            <person name="Albert R."/>
            <person name="Binder M."/>
            <person name="Bloem J."/>
            <person name="Labutti K."/>
            <person name="Salamov A."/>
            <person name="Andreopoulos B."/>
            <person name="Baker S."/>
            <person name="Barry K."/>
            <person name="Bills G."/>
            <person name="Bluhm B."/>
            <person name="Cannon C."/>
            <person name="Castanera R."/>
            <person name="Culley D."/>
            <person name="Daum C."/>
            <person name="Ezra D."/>
            <person name="Gonzalez J."/>
            <person name="Henrissat B."/>
            <person name="Kuo A."/>
            <person name="Liang C."/>
            <person name="Lipzen A."/>
            <person name="Lutzoni F."/>
            <person name="Magnuson J."/>
            <person name="Mondo S."/>
            <person name="Nolan M."/>
            <person name="Ohm R."/>
            <person name="Pangilinan J."/>
            <person name="Park H.-J."/>
            <person name="Ramirez L."/>
            <person name="Alfaro M."/>
            <person name="Sun H."/>
            <person name="Tritt A."/>
            <person name="Yoshinaga Y."/>
            <person name="Zwiers L.-H."/>
            <person name="Turgeon B."/>
            <person name="Goodwin S."/>
            <person name="Spatafora J."/>
            <person name="Crous P."/>
            <person name="Grigoriev I."/>
        </authorList>
    </citation>
    <scope>NUCLEOTIDE SEQUENCE</scope>
    <source>
        <strain evidence="8">SCOH1-5</strain>
    </source>
</reference>
<dbReference type="PANTHER" id="PTHR45646">
    <property type="entry name" value="SERINE/THREONINE-PROTEIN KINASE DOA-RELATED"/>
    <property type="match status" value="1"/>
</dbReference>
<dbReference type="Gene3D" id="3.30.200.20">
    <property type="entry name" value="Phosphorylase Kinase, domain 1"/>
    <property type="match status" value="1"/>
</dbReference>
<sequence>MKARTTAKSADALSASVRISNPPQPPSESDKNKPRHRLRRVITKLGFGAYSTVWLARDEKTNNYASIKVFVDDDSTNSPVSNEIKTVQHLASCSKDHSGSNIARLPYDMFKLDGPTGKHHCFVSSPQGCSLWTLRHMFPNGRLPQELVWAAVRCLLGCVNWLDLDCNLIHTEITTQNVLTQAPNDDQFTAMEHEETLNPSVPVMDNNYPVYQSRAGPRSIRDITGVAYLTDFGSARAANEPHMDWWMPDTYRAPEVLMSVPWGCQVDVWSIGIMALELLEGRNLFEPLDLVNQQYVLPVAIAQYISVLGHPPLWMIQESQNPFVASLFDAEGCWRSDISIPHFSLEDWVTTIPEGEDKKRFLRFIRRILVWDPMQRATSSDVFLEFLDYQ</sequence>
<dbReference type="InterPro" id="IPR000719">
    <property type="entry name" value="Prot_kinase_dom"/>
</dbReference>
<evidence type="ECO:0000313" key="8">
    <source>
        <dbReference type="EMBL" id="KAF2212267.1"/>
    </source>
</evidence>
<dbReference type="SUPFAM" id="SSF56112">
    <property type="entry name" value="Protein kinase-like (PK-like)"/>
    <property type="match status" value="1"/>
</dbReference>